<sequence>MILKVTLLVVLVQCTQTSSTSKVNVKSVEVNRDRHNAPEYARSDILTFILIYTSILSKYYVPALVNVKQTEDEVARKNTVVDDALKSEILKFKTNKNPYLGRFDIHLHDEDIRKFERCSDFLISLINNNFFITKEKIEAFADDDFKKQTLADKDFKKQAIMQGDLSILKIVYNLNSQYDVFSPPLSIPVKNLLVKIFAELKYHIEIVSTVINKSDSDKLESSLNVAYDSLISLLYFFVYDEKYKKDLIPQNLGMLLDKVFKSVGEDYKKLEKKFLTEHELLKKCLFTEKWSLKKQIEVKRRAEISNYGDYLRSALQSSLYIIAVDLELIYTIAHVVSNLILLFDNEYLTILGNRVSDYYFFPGISYAYFYNLMFPNTRKTTQSNGEKFFKSLRILSSKLMAFTLKRYLSDDEKEKLKGGLISRFPDIYIEKTAEEKPKDVIQVEEEAKPNIIQVEEVNLDTDQTGYDEIMAEIEDIIEILSEDQNLRLIEMSKSAGKEASTLISAVAELKTAQSNTKVVKFTLLIMVCVDVLMIGLLIFYMMGSN</sequence>
<keyword evidence="1" id="KW-1133">Transmembrane helix</keyword>
<evidence type="ECO:0000313" key="3">
    <source>
        <dbReference type="EMBL" id="ELA40964.1"/>
    </source>
</evidence>
<evidence type="ECO:0000313" key="4">
    <source>
        <dbReference type="Proteomes" id="UP000011082"/>
    </source>
</evidence>
<gene>
    <name evidence="3" type="ORF">VICG_01994</name>
</gene>
<dbReference type="AlphaFoldDB" id="L2GK01"/>
<dbReference type="HOGENOM" id="CLU_499870_0_0_1"/>
<reference evidence="4" key="1">
    <citation type="submission" date="2011-05" db="EMBL/GenBank/DDBJ databases">
        <title>The genome sequence of Vittaforma corneae strain ATCC 50505.</title>
        <authorList>
            <consortium name="The Broad Institute Genome Sequencing Platform"/>
            <person name="Cuomo C."/>
            <person name="Didier E."/>
            <person name="Bowers L."/>
            <person name="Young S.K."/>
            <person name="Zeng Q."/>
            <person name="Gargeya S."/>
            <person name="Fitzgerald M."/>
            <person name="Haas B."/>
            <person name="Abouelleil A."/>
            <person name="Alvarado L."/>
            <person name="Arachchi H.M."/>
            <person name="Berlin A."/>
            <person name="Chapman S.B."/>
            <person name="Gearin G."/>
            <person name="Goldberg J."/>
            <person name="Griggs A."/>
            <person name="Gujja S."/>
            <person name="Hansen M."/>
            <person name="Heiman D."/>
            <person name="Howarth C."/>
            <person name="Larimer J."/>
            <person name="Lui A."/>
            <person name="MacDonald P.J.P."/>
            <person name="McCowen C."/>
            <person name="Montmayeur A."/>
            <person name="Murphy C."/>
            <person name="Neiman D."/>
            <person name="Pearson M."/>
            <person name="Priest M."/>
            <person name="Roberts A."/>
            <person name="Saif S."/>
            <person name="Shea T."/>
            <person name="Sisk P."/>
            <person name="Stolte C."/>
            <person name="Sykes S."/>
            <person name="Wortman J."/>
            <person name="Nusbaum C."/>
            <person name="Birren B."/>
        </authorList>
    </citation>
    <scope>NUCLEOTIDE SEQUENCE [LARGE SCALE GENOMIC DNA]</scope>
    <source>
        <strain evidence="4">ATCC 50505</strain>
    </source>
</reference>
<protein>
    <recommendedName>
        <fullName evidence="5">t-SNARE coiled-coil homology domain-containing protein</fullName>
    </recommendedName>
</protein>
<organism evidence="3 4">
    <name type="scientific">Vittaforma corneae (strain ATCC 50505)</name>
    <name type="common">Microsporidian parasite</name>
    <name type="synonym">Nosema corneum</name>
    <dbReference type="NCBI Taxonomy" id="993615"/>
    <lineage>
        <taxon>Eukaryota</taxon>
        <taxon>Fungi</taxon>
        <taxon>Fungi incertae sedis</taxon>
        <taxon>Microsporidia</taxon>
        <taxon>Nosematidae</taxon>
        <taxon>Vittaforma</taxon>
    </lineage>
</organism>
<evidence type="ECO:0000256" key="2">
    <source>
        <dbReference type="SAM" id="SignalP"/>
    </source>
</evidence>
<dbReference type="Proteomes" id="UP000011082">
    <property type="component" value="Unassembled WGS sequence"/>
</dbReference>
<feature type="transmembrane region" description="Helical" evidence="1">
    <location>
        <begin position="358"/>
        <end position="374"/>
    </location>
</feature>
<feature type="transmembrane region" description="Helical" evidence="1">
    <location>
        <begin position="521"/>
        <end position="542"/>
    </location>
</feature>
<dbReference type="RefSeq" id="XP_007605439.1">
    <property type="nucleotide sequence ID" value="XM_007605377.1"/>
</dbReference>
<keyword evidence="1" id="KW-0472">Membrane</keyword>
<evidence type="ECO:0008006" key="5">
    <source>
        <dbReference type="Google" id="ProtNLM"/>
    </source>
</evidence>
<dbReference type="EMBL" id="JH370153">
    <property type="protein sequence ID" value="ELA40964.1"/>
    <property type="molecule type" value="Genomic_DNA"/>
</dbReference>
<dbReference type="VEuPathDB" id="MicrosporidiaDB:VICG_01994"/>
<feature type="signal peptide" evidence="2">
    <location>
        <begin position="1"/>
        <end position="17"/>
    </location>
</feature>
<feature type="transmembrane region" description="Helical" evidence="1">
    <location>
        <begin position="45"/>
        <end position="67"/>
    </location>
</feature>
<accession>L2GK01</accession>
<evidence type="ECO:0000256" key="1">
    <source>
        <dbReference type="SAM" id="Phobius"/>
    </source>
</evidence>
<keyword evidence="2" id="KW-0732">Signal</keyword>
<feature type="chain" id="PRO_5003959947" description="t-SNARE coiled-coil homology domain-containing protein" evidence="2">
    <location>
        <begin position="18"/>
        <end position="545"/>
    </location>
</feature>
<dbReference type="InParanoid" id="L2GK01"/>
<keyword evidence="1" id="KW-0812">Transmembrane</keyword>
<dbReference type="GeneID" id="19882704"/>
<proteinExistence type="predicted"/>
<name>L2GK01_VITCO</name>
<feature type="transmembrane region" description="Helical" evidence="1">
    <location>
        <begin position="319"/>
        <end position="343"/>
    </location>
</feature>
<keyword evidence="4" id="KW-1185">Reference proteome</keyword>